<organism evidence="2">
    <name type="scientific">bioreactor metagenome</name>
    <dbReference type="NCBI Taxonomy" id="1076179"/>
    <lineage>
        <taxon>unclassified sequences</taxon>
        <taxon>metagenomes</taxon>
        <taxon>ecological metagenomes</taxon>
    </lineage>
</organism>
<evidence type="ECO:0000256" key="1">
    <source>
        <dbReference type="SAM" id="Phobius"/>
    </source>
</evidence>
<feature type="transmembrane region" description="Helical" evidence="1">
    <location>
        <begin position="33"/>
        <end position="52"/>
    </location>
</feature>
<keyword evidence="1" id="KW-1133">Transmembrane helix</keyword>
<dbReference type="AlphaFoldDB" id="A0A645BCJ1"/>
<comment type="caution">
    <text evidence="2">The sequence shown here is derived from an EMBL/GenBank/DDBJ whole genome shotgun (WGS) entry which is preliminary data.</text>
</comment>
<evidence type="ECO:0000313" key="2">
    <source>
        <dbReference type="EMBL" id="MPM63180.1"/>
    </source>
</evidence>
<name>A0A645BCJ1_9ZZZZ</name>
<reference evidence="2" key="1">
    <citation type="submission" date="2019-08" db="EMBL/GenBank/DDBJ databases">
        <authorList>
            <person name="Kucharzyk K."/>
            <person name="Murdoch R.W."/>
            <person name="Higgins S."/>
            <person name="Loffler F."/>
        </authorList>
    </citation>
    <scope>NUCLEOTIDE SEQUENCE</scope>
</reference>
<protein>
    <submittedName>
        <fullName evidence="2">Uncharacterized protein</fullName>
    </submittedName>
</protein>
<keyword evidence="1" id="KW-0812">Transmembrane</keyword>
<gene>
    <name evidence="2" type="ORF">SDC9_110060</name>
</gene>
<accession>A0A645BCJ1</accession>
<feature type="transmembrane region" description="Helical" evidence="1">
    <location>
        <begin position="58"/>
        <end position="79"/>
    </location>
</feature>
<keyword evidence="1" id="KW-0472">Membrane</keyword>
<sequence length="92" mass="9906">MMFTNRFYTDMTASANCAEASFPCTHSASNMNIAALLDAVIAASIIIAIITVSLISTILVVGLLLAILVLVLVLVGLLIMEKVNRRRRRVTA</sequence>
<proteinExistence type="predicted"/>
<dbReference type="EMBL" id="VSSQ01019264">
    <property type="protein sequence ID" value="MPM63180.1"/>
    <property type="molecule type" value="Genomic_DNA"/>
</dbReference>